<feature type="transmembrane region" description="Helical" evidence="7">
    <location>
        <begin position="199"/>
        <end position="217"/>
    </location>
</feature>
<dbReference type="AlphaFoldDB" id="A0A0E1EM44"/>
<keyword evidence="4 7" id="KW-0812">Transmembrane</keyword>
<dbReference type="EMBL" id="LCVB01000032">
    <property type="protein sequence ID" value="KLJ28332.1"/>
    <property type="molecule type" value="Genomic_DNA"/>
</dbReference>
<comment type="catalytic activity">
    <reaction evidence="7">
        <text>L-cysteinyl-[prolipoprotein] + a 1,2-diacyl-sn-glycero-3-phospho-(1'-sn-glycerol) = an S-1,2-diacyl-sn-glyceryl-L-cysteinyl-[prolipoprotein] + sn-glycerol 1-phosphate + H(+)</text>
        <dbReference type="Rhea" id="RHEA:56712"/>
        <dbReference type="Rhea" id="RHEA-COMP:14679"/>
        <dbReference type="Rhea" id="RHEA-COMP:14680"/>
        <dbReference type="ChEBI" id="CHEBI:15378"/>
        <dbReference type="ChEBI" id="CHEBI:29950"/>
        <dbReference type="ChEBI" id="CHEBI:57685"/>
        <dbReference type="ChEBI" id="CHEBI:64716"/>
        <dbReference type="ChEBI" id="CHEBI:140658"/>
        <dbReference type="EC" id="2.5.1.145"/>
    </reaction>
</comment>
<keyword evidence="3 7" id="KW-0808">Transferase</keyword>
<reference evidence="10 13" key="3">
    <citation type="journal article" date="2018" name="Emerg. Microbes Infect.">
        <title>Phenotypic and molecular analysis of nontypeable Group B streptococci: identification of cps2a and hybrid cps2a/cps5 Group B streptococcal capsule gene clusters.</title>
        <authorList>
            <person name="Alhhazmi A."/>
            <person name="Tyrrell G.J."/>
        </authorList>
    </citation>
    <scope>NUCLEOTIDE SEQUENCE [LARGE SCALE GENOMIC DNA]</scope>
    <source>
        <strain evidence="10 13">PLGBS17</strain>
    </source>
</reference>
<evidence type="ECO:0000256" key="4">
    <source>
        <dbReference type="ARBA" id="ARBA00022692"/>
    </source>
</evidence>
<reference evidence="9 12" key="2">
    <citation type="journal article" date="2016" name="Sci. Rep.">
        <title>Serotype IV Streptococcus agalactiae ST-452 has arisen from large genomic recombination events between CC23 and the hypervirulent CC17 lineages.</title>
        <authorList>
            <person name="Campisi E."/>
            <person name="Rinaudo C.D."/>
            <person name="Donati C."/>
            <person name="Barucco M."/>
            <person name="Torricelli G."/>
            <person name="Edwards M.S."/>
            <person name="Baker C.J."/>
            <person name="Margarit I."/>
            <person name="Rosini R."/>
        </authorList>
    </citation>
    <scope>NUCLEOTIDE SEQUENCE [LARGE SCALE GENOMIC DNA]</scope>
    <source>
        <strain evidence="9 12">CZ-PW-140</strain>
    </source>
</reference>
<dbReference type="KEGG" id="sage:EN72_04430"/>
<evidence type="ECO:0000313" key="11">
    <source>
        <dbReference type="Proteomes" id="UP000035174"/>
    </source>
</evidence>
<comment type="pathway">
    <text evidence="7">Protein modification; lipoprotein biosynthesis (diacylglyceryl transfer).</text>
</comment>
<evidence type="ECO:0000313" key="8">
    <source>
        <dbReference type="EMBL" id="KLJ28332.1"/>
    </source>
</evidence>
<evidence type="ECO:0000256" key="1">
    <source>
        <dbReference type="ARBA" id="ARBA00007150"/>
    </source>
</evidence>
<evidence type="ECO:0000313" key="13">
    <source>
        <dbReference type="Proteomes" id="UP000256718"/>
    </source>
</evidence>
<feature type="transmembrane region" description="Helical" evidence="7">
    <location>
        <begin position="229"/>
        <end position="247"/>
    </location>
</feature>
<dbReference type="EMBL" id="QHGZ01000154">
    <property type="protein sequence ID" value="RDY81620.1"/>
    <property type="molecule type" value="Genomic_DNA"/>
</dbReference>
<keyword evidence="2 7" id="KW-1003">Cell membrane</keyword>
<evidence type="ECO:0000256" key="2">
    <source>
        <dbReference type="ARBA" id="ARBA00022475"/>
    </source>
</evidence>
<dbReference type="EMBL" id="MAWT01000033">
    <property type="protein sequence ID" value="OCM71235.1"/>
    <property type="molecule type" value="Genomic_DNA"/>
</dbReference>
<reference evidence="8 11" key="1">
    <citation type="journal article" date="2015" name="PLoS ONE">
        <title>Genomic analysis reveals the molecular basis for capsule loss in the group B streptococcus population.</title>
        <authorList>
            <consortium name="DEVANI Consortium"/>
            <person name="Rosini R."/>
            <person name="Campisi E."/>
            <person name="De Chiara M."/>
            <person name="Tettelin H."/>
            <person name="Rinaudo D."/>
            <person name="Toniolo C."/>
            <person name="Metruccio M."/>
            <person name="Guidotti S."/>
            <person name="Sorensen U.B."/>
            <person name="Kilian M."/>
            <person name="Ramirez M."/>
            <person name="Janulczyk R."/>
            <person name="Donati C."/>
            <person name="Grandi G."/>
            <person name="Margarit I."/>
        </authorList>
    </citation>
    <scope>NUCLEOTIDE SEQUENCE [LARGE SCALE GENOMIC DNA]</scope>
    <source>
        <strain evidence="8 11">ES-PW-063</strain>
    </source>
</reference>
<dbReference type="NCBIfam" id="TIGR00544">
    <property type="entry name" value="lgt"/>
    <property type="match status" value="1"/>
</dbReference>
<dbReference type="SMR" id="A0A0E1EM44"/>
<dbReference type="PROSITE" id="PS01311">
    <property type="entry name" value="LGT"/>
    <property type="match status" value="1"/>
</dbReference>
<dbReference type="GO" id="GO:0008961">
    <property type="term" value="F:phosphatidylglycerol-prolipoprotein diacylglyceryl transferase activity"/>
    <property type="evidence" value="ECO:0007669"/>
    <property type="project" value="UniProtKB-UniRule"/>
</dbReference>
<evidence type="ECO:0000256" key="7">
    <source>
        <dbReference type="HAMAP-Rule" id="MF_01147"/>
    </source>
</evidence>
<evidence type="ECO:0000256" key="3">
    <source>
        <dbReference type="ARBA" id="ARBA00022679"/>
    </source>
</evidence>
<dbReference type="UniPathway" id="UPA00664"/>
<comment type="function">
    <text evidence="7">Catalyzes the transfer of the diacylglyceryl group from phosphatidylglycerol to the sulfhydryl group of the N-terminal cysteine of a prolipoprotein, the first step in the formation of mature lipoproteins.</text>
</comment>
<feature type="transmembrane region" description="Helical" evidence="7">
    <location>
        <begin position="169"/>
        <end position="187"/>
    </location>
</feature>
<dbReference type="GO" id="GO:0042158">
    <property type="term" value="P:lipoprotein biosynthetic process"/>
    <property type="evidence" value="ECO:0007669"/>
    <property type="project" value="UniProtKB-UniRule"/>
</dbReference>
<protein>
    <recommendedName>
        <fullName evidence="7">Phosphatidylglycerol--prolipoprotein diacylglyceryl transferase</fullName>
        <ecNumber evidence="7">2.5.1.145</ecNumber>
    </recommendedName>
</protein>
<keyword evidence="5 7" id="KW-1133">Transmembrane helix</keyword>
<dbReference type="GO" id="GO:0005886">
    <property type="term" value="C:plasma membrane"/>
    <property type="evidence" value="ECO:0007669"/>
    <property type="project" value="UniProtKB-SubCell"/>
</dbReference>
<name>A0A0E1EM44_STRAG</name>
<proteinExistence type="inferred from homology"/>
<organism evidence="10 13">
    <name type="scientific">Streptococcus agalactiae</name>
    <dbReference type="NCBI Taxonomy" id="1311"/>
    <lineage>
        <taxon>Bacteria</taxon>
        <taxon>Bacillati</taxon>
        <taxon>Bacillota</taxon>
        <taxon>Bacilli</taxon>
        <taxon>Lactobacillales</taxon>
        <taxon>Streptococcaceae</taxon>
        <taxon>Streptococcus</taxon>
    </lineage>
</organism>
<dbReference type="PANTHER" id="PTHR30589:SF0">
    <property type="entry name" value="PHOSPHATIDYLGLYCEROL--PROLIPOPROTEIN DIACYLGLYCERYL TRANSFERASE"/>
    <property type="match status" value="1"/>
</dbReference>
<dbReference type="Pfam" id="PF01790">
    <property type="entry name" value="LGT"/>
    <property type="match status" value="1"/>
</dbReference>
<keyword evidence="10" id="KW-0449">Lipoprotein</keyword>
<evidence type="ECO:0000313" key="10">
    <source>
        <dbReference type="EMBL" id="RDY81620.1"/>
    </source>
</evidence>
<feature type="transmembrane region" description="Helical" evidence="7">
    <location>
        <begin position="14"/>
        <end position="33"/>
    </location>
</feature>
<feature type="transmembrane region" description="Helical" evidence="7">
    <location>
        <begin position="45"/>
        <end position="68"/>
    </location>
</feature>
<dbReference type="RefSeq" id="WP_000609732.1">
    <property type="nucleotide sequence ID" value="NZ_AP018935.1"/>
</dbReference>
<comment type="similarity">
    <text evidence="1 7">Belongs to the Lgt family.</text>
</comment>
<feature type="transmembrane region" description="Helical" evidence="7">
    <location>
        <begin position="80"/>
        <end position="103"/>
    </location>
</feature>
<dbReference type="PANTHER" id="PTHR30589">
    <property type="entry name" value="PROLIPOPROTEIN DIACYLGLYCERYL TRANSFERASE"/>
    <property type="match status" value="1"/>
</dbReference>
<dbReference type="Proteomes" id="UP000093122">
    <property type="component" value="Unassembled WGS sequence"/>
</dbReference>
<evidence type="ECO:0000313" key="9">
    <source>
        <dbReference type="EMBL" id="OCM71235.1"/>
    </source>
</evidence>
<evidence type="ECO:0000256" key="5">
    <source>
        <dbReference type="ARBA" id="ARBA00022989"/>
    </source>
</evidence>
<evidence type="ECO:0000313" key="12">
    <source>
        <dbReference type="Proteomes" id="UP000093122"/>
    </source>
</evidence>
<dbReference type="EC" id="2.5.1.145" evidence="7"/>
<comment type="subcellular location">
    <subcellularLocation>
        <location evidence="7">Cell membrane</location>
        <topology evidence="7">Multi-pass membrane protein</topology>
    </subcellularLocation>
</comment>
<feature type="binding site" evidence="7">
    <location>
        <position position="131"/>
    </location>
    <ligand>
        <name>a 1,2-diacyl-sn-glycero-3-phospho-(1'-sn-glycerol)</name>
        <dbReference type="ChEBI" id="CHEBI:64716"/>
    </ligand>
</feature>
<comment type="caution">
    <text evidence="10">The sequence shown here is derived from an EMBL/GenBank/DDBJ whole genome shotgun (WGS) entry which is preliminary data.</text>
</comment>
<dbReference type="Proteomes" id="UP000256718">
    <property type="component" value="Unassembled WGS sequence"/>
</dbReference>
<dbReference type="InterPro" id="IPR001640">
    <property type="entry name" value="Lgt"/>
</dbReference>
<accession>A0A0E1EM44</accession>
<keyword evidence="8" id="KW-0328">Glycosyltransferase</keyword>
<dbReference type="HAMAP" id="MF_01147">
    <property type="entry name" value="Lgt"/>
    <property type="match status" value="1"/>
</dbReference>
<gene>
    <name evidence="7" type="primary">lgt</name>
    <name evidence="9" type="ORF">AX245_05290</name>
    <name evidence="10" type="ORF">C4618_07035</name>
    <name evidence="8" type="ORF">WA45_08635</name>
</gene>
<evidence type="ECO:0000256" key="6">
    <source>
        <dbReference type="ARBA" id="ARBA00023136"/>
    </source>
</evidence>
<dbReference type="OMA" id="SIRWYGL"/>
<keyword evidence="6 7" id="KW-0472">Membrane</keyword>
<dbReference type="Proteomes" id="UP000035174">
    <property type="component" value="Unassembled WGS sequence"/>
</dbReference>
<sequence length="257" mass="29591">MINPVAIRLGPFSIRWYAICIVSGMLLAVYLAMKEAPRKNIKSDDILDFILMAFPLSIVGARIYYVIFEWAYYSKHPVEIIAIWNGGIAIYGGLITGAILLVIFSYRRLINPIDFLDIAAPGVMIAQAIGRWGNFINQEAYGRAVKNLNYVPNFIKNQMYIDGAYRVPTFLYESLWNFLGFVIIMSIRHRPRTLKQGEVACFYLVWYGCGRFIIEGMRTDSLYLAGLRVSQWLSVILVIIGIVMIIYRRREQHISYY</sequence>